<dbReference type="InterPro" id="IPR018108">
    <property type="entry name" value="MCP_transmembrane"/>
</dbReference>
<dbReference type="Pfam" id="PF00153">
    <property type="entry name" value="Mito_carr"/>
    <property type="match status" value="1"/>
</dbReference>
<dbReference type="AlphaFoldDB" id="A0A7S3CR15"/>
<evidence type="ECO:0000256" key="1">
    <source>
        <dbReference type="ARBA" id="ARBA00004141"/>
    </source>
</evidence>
<proteinExistence type="predicted"/>
<name>A0A7S3CR15_9SPIT</name>
<gene>
    <name evidence="5" type="ORF">SRAS04492_LOCUS6920</name>
</gene>
<dbReference type="SUPFAM" id="SSF103506">
    <property type="entry name" value="Mitochondrial carrier"/>
    <property type="match status" value="1"/>
</dbReference>
<evidence type="ECO:0000256" key="3">
    <source>
        <dbReference type="ARBA" id="ARBA00023136"/>
    </source>
</evidence>
<feature type="transmembrane region" description="Helical" evidence="4">
    <location>
        <begin position="37"/>
        <end position="56"/>
    </location>
</feature>
<dbReference type="EMBL" id="HBIA01013661">
    <property type="protein sequence ID" value="CAE0235113.1"/>
    <property type="molecule type" value="Transcribed_RNA"/>
</dbReference>
<dbReference type="Gene3D" id="1.50.40.10">
    <property type="entry name" value="Mitochondrial carrier domain"/>
    <property type="match status" value="1"/>
</dbReference>
<evidence type="ECO:0000313" key="5">
    <source>
        <dbReference type="EMBL" id="CAE0235113.1"/>
    </source>
</evidence>
<protein>
    <submittedName>
        <fullName evidence="5">Uncharacterized protein</fullName>
    </submittedName>
</protein>
<dbReference type="InterPro" id="IPR023395">
    <property type="entry name" value="MCP_dom_sf"/>
</dbReference>
<comment type="subcellular location">
    <subcellularLocation>
        <location evidence="1">Membrane</location>
        <topology evidence="1">Multi-pass membrane protein</topology>
    </subcellularLocation>
</comment>
<sequence length="124" mass="14195">MRQAMSWSVFLQTDYAIKQWIRRVYGLKEEERIGSSLLFFASCAVAVVNTAMVMPLDCIKTHLEKVNPSLTYRGAIMEIYRKSGGSMLGFFTGVRLRFLLHLTNALFVVNILERLESWNKTGVL</sequence>
<reference evidence="5" key="1">
    <citation type="submission" date="2021-01" db="EMBL/GenBank/DDBJ databases">
        <authorList>
            <person name="Corre E."/>
            <person name="Pelletier E."/>
            <person name="Niang G."/>
            <person name="Scheremetjew M."/>
            <person name="Finn R."/>
            <person name="Kale V."/>
            <person name="Holt S."/>
            <person name="Cochrane G."/>
            <person name="Meng A."/>
            <person name="Brown T."/>
            <person name="Cohen L."/>
        </authorList>
    </citation>
    <scope>NUCLEOTIDE SEQUENCE</scope>
    <source>
        <strain evidence="5">Ras09</strain>
    </source>
</reference>
<evidence type="ECO:0000256" key="4">
    <source>
        <dbReference type="SAM" id="Phobius"/>
    </source>
</evidence>
<keyword evidence="3 4" id="KW-0472">Membrane</keyword>
<organism evidence="5">
    <name type="scientific">Strombidium rassoulzadegani</name>
    <dbReference type="NCBI Taxonomy" id="1082188"/>
    <lineage>
        <taxon>Eukaryota</taxon>
        <taxon>Sar</taxon>
        <taxon>Alveolata</taxon>
        <taxon>Ciliophora</taxon>
        <taxon>Intramacronucleata</taxon>
        <taxon>Spirotrichea</taxon>
        <taxon>Oligotrichia</taxon>
        <taxon>Strombidiidae</taxon>
        <taxon>Strombidium</taxon>
    </lineage>
</organism>
<keyword evidence="2 4" id="KW-0812">Transmembrane</keyword>
<evidence type="ECO:0000256" key="2">
    <source>
        <dbReference type="ARBA" id="ARBA00022692"/>
    </source>
</evidence>
<keyword evidence="4" id="KW-1133">Transmembrane helix</keyword>
<dbReference type="GO" id="GO:0016020">
    <property type="term" value="C:membrane"/>
    <property type="evidence" value="ECO:0007669"/>
    <property type="project" value="UniProtKB-SubCell"/>
</dbReference>
<accession>A0A7S3CR15</accession>